<keyword evidence="3 8" id="KW-0808">Transferase</keyword>
<dbReference type="PANTHER" id="PTHR18895">
    <property type="entry name" value="HEMK METHYLTRANSFERASE"/>
    <property type="match status" value="1"/>
</dbReference>
<dbReference type="NCBIfam" id="TIGR03534">
    <property type="entry name" value="RF_mod_PrmC"/>
    <property type="match status" value="1"/>
</dbReference>
<feature type="domain" description="Release factor glutamine methyltransferase N-terminal" evidence="7">
    <location>
        <begin position="8"/>
        <end position="76"/>
    </location>
</feature>
<dbReference type="Pfam" id="PF17827">
    <property type="entry name" value="PrmC_N"/>
    <property type="match status" value="1"/>
</dbReference>
<dbReference type="Gene3D" id="3.40.50.150">
    <property type="entry name" value="Vaccinia Virus protein VP39"/>
    <property type="match status" value="1"/>
</dbReference>
<dbReference type="EMBL" id="AZFN01000002">
    <property type="protein sequence ID" value="KRM03425.1"/>
    <property type="molecule type" value="Genomic_DNA"/>
</dbReference>
<name>A0A0R1VD56_9LACO</name>
<keyword evidence="9" id="KW-1185">Reference proteome</keyword>
<dbReference type="InterPro" id="IPR019874">
    <property type="entry name" value="RF_methyltr_PrmC"/>
</dbReference>
<dbReference type="SUPFAM" id="SSF53335">
    <property type="entry name" value="S-adenosyl-L-methionine-dependent methyltransferases"/>
    <property type="match status" value="1"/>
</dbReference>
<dbReference type="AlphaFoldDB" id="A0A0R1VD56"/>
<accession>A0A0R1VD56</accession>
<dbReference type="InterPro" id="IPR004556">
    <property type="entry name" value="HemK-like"/>
</dbReference>
<evidence type="ECO:0000313" key="8">
    <source>
        <dbReference type="EMBL" id="KRM03425.1"/>
    </source>
</evidence>
<dbReference type="Gene3D" id="1.10.8.10">
    <property type="entry name" value="DNA helicase RuvA subunit, C-terminal domain"/>
    <property type="match status" value="1"/>
</dbReference>
<feature type="domain" description="Methyltransferase small" evidence="6">
    <location>
        <begin position="115"/>
        <end position="194"/>
    </location>
</feature>
<organism evidence="8 9">
    <name type="scientific">Limosilactobacillus gastricus DSM 16045</name>
    <dbReference type="NCBI Taxonomy" id="1423749"/>
    <lineage>
        <taxon>Bacteria</taxon>
        <taxon>Bacillati</taxon>
        <taxon>Bacillota</taxon>
        <taxon>Bacilli</taxon>
        <taxon>Lactobacillales</taxon>
        <taxon>Lactobacillaceae</taxon>
        <taxon>Limosilactobacillus</taxon>
    </lineage>
</organism>
<dbReference type="NCBIfam" id="TIGR00536">
    <property type="entry name" value="hemK_fam"/>
    <property type="match status" value="1"/>
</dbReference>
<dbReference type="Proteomes" id="UP000051739">
    <property type="component" value="Unassembled WGS sequence"/>
</dbReference>
<evidence type="ECO:0000256" key="4">
    <source>
        <dbReference type="ARBA" id="ARBA00022691"/>
    </source>
</evidence>
<evidence type="ECO:0000313" key="9">
    <source>
        <dbReference type="Proteomes" id="UP000051739"/>
    </source>
</evidence>
<dbReference type="InterPro" id="IPR002052">
    <property type="entry name" value="DNA_methylase_N6_adenine_CS"/>
</dbReference>
<evidence type="ECO:0000256" key="1">
    <source>
        <dbReference type="ARBA" id="ARBA00012771"/>
    </source>
</evidence>
<dbReference type="PROSITE" id="PS00092">
    <property type="entry name" value="N6_MTASE"/>
    <property type="match status" value="1"/>
</dbReference>
<dbReference type="InterPro" id="IPR050320">
    <property type="entry name" value="N5-glutamine_MTase"/>
</dbReference>
<keyword evidence="2 8" id="KW-0489">Methyltransferase</keyword>
<protein>
    <recommendedName>
        <fullName evidence="1">peptide chain release factor N(5)-glutamine methyltransferase</fullName>
        <ecNumber evidence="1">2.1.1.297</ecNumber>
    </recommendedName>
</protein>
<comment type="caution">
    <text evidence="8">The sequence shown here is derived from an EMBL/GenBank/DDBJ whole genome shotgun (WGS) entry which is preliminary data.</text>
</comment>
<dbReference type="InterPro" id="IPR007848">
    <property type="entry name" value="Small_mtfrase_dom"/>
</dbReference>
<dbReference type="GO" id="GO:0032259">
    <property type="term" value="P:methylation"/>
    <property type="evidence" value="ECO:0007669"/>
    <property type="project" value="UniProtKB-KW"/>
</dbReference>
<evidence type="ECO:0000256" key="5">
    <source>
        <dbReference type="ARBA" id="ARBA00048391"/>
    </source>
</evidence>
<reference evidence="8 9" key="1">
    <citation type="journal article" date="2015" name="Genome Announc.">
        <title>Expanding the biotechnology potential of lactobacilli through comparative genomics of 213 strains and associated genera.</title>
        <authorList>
            <person name="Sun Z."/>
            <person name="Harris H.M."/>
            <person name="McCann A."/>
            <person name="Guo C."/>
            <person name="Argimon S."/>
            <person name="Zhang W."/>
            <person name="Yang X."/>
            <person name="Jeffery I.B."/>
            <person name="Cooney J.C."/>
            <person name="Kagawa T.F."/>
            <person name="Liu W."/>
            <person name="Song Y."/>
            <person name="Salvetti E."/>
            <person name="Wrobel A."/>
            <person name="Rasinkangas P."/>
            <person name="Parkhill J."/>
            <person name="Rea M.C."/>
            <person name="O'Sullivan O."/>
            <person name="Ritari J."/>
            <person name="Douillard F.P."/>
            <person name="Paul Ross R."/>
            <person name="Yang R."/>
            <person name="Briner A.E."/>
            <person name="Felis G.E."/>
            <person name="de Vos W.M."/>
            <person name="Barrangou R."/>
            <person name="Klaenhammer T.R."/>
            <person name="Caufield P.W."/>
            <person name="Cui Y."/>
            <person name="Zhang H."/>
            <person name="O'Toole P.W."/>
        </authorList>
    </citation>
    <scope>NUCLEOTIDE SEQUENCE [LARGE SCALE GENOMIC DNA]</scope>
    <source>
        <strain evidence="8 9">DSM 16045</strain>
    </source>
</reference>
<dbReference type="PANTHER" id="PTHR18895:SF74">
    <property type="entry name" value="MTRF1L RELEASE FACTOR GLUTAMINE METHYLTRANSFERASE"/>
    <property type="match status" value="1"/>
</dbReference>
<dbReference type="PATRIC" id="fig|1423749.3.peg.749"/>
<keyword evidence="4" id="KW-0949">S-adenosyl-L-methionine</keyword>
<dbReference type="InterPro" id="IPR029063">
    <property type="entry name" value="SAM-dependent_MTases_sf"/>
</dbReference>
<evidence type="ECO:0000256" key="3">
    <source>
        <dbReference type="ARBA" id="ARBA00022679"/>
    </source>
</evidence>
<dbReference type="CDD" id="cd02440">
    <property type="entry name" value="AdoMet_MTases"/>
    <property type="match status" value="1"/>
</dbReference>
<sequence length="286" mass="32632">MSKWTYFEAQQWAINQLADTGMDLQSPAFILSMIHDWTYTQLISHNREMMPDDEVVRYQKAVQQIANHVPPQYVVGKAPFFGRTFIVNQDVLIPESETEELIEWVLNYYADDQPLNVLDLGTGSGVIGITLALERPNWQVTLSDISPAALRVAKANQRLHETNLRQIESDLFAQIDDQFDLIVTNPPYIDHQEVGLMDQAVKEYVPPLALYADEHGLGIYRRIFEEAGKHLKVGGQIFGETGFNQEVTIQALLNRIAPQANIETRHDINGNMRMIRVWDLLESQAK</sequence>
<comment type="catalytic activity">
    <reaction evidence="5">
        <text>L-glutaminyl-[peptide chain release factor] + S-adenosyl-L-methionine = N(5)-methyl-L-glutaminyl-[peptide chain release factor] + S-adenosyl-L-homocysteine + H(+)</text>
        <dbReference type="Rhea" id="RHEA:42896"/>
        <dbReference type="Rhea" id="RHEA-COMP:10271"/>
        <dbReference type="Rhea" id="RHEA-COMP:10272"/>
        <dbReference type="ChEBI" id="CHEBI:15378"/>
        <dbReference type="ChEBI" id="CHEBI:30011"/>
        <dbReference type="ChEBI" id="CHEBI:57856"/>
        <dbReference type="ChEBI" id="CHEBI:59789"/>
        <dbReference type="ChEBI" id="CHEBI:61891"/>
        <dbReference type="EC" id="2.1.1.297"/>
    </reaction>
</comment>
<evidence type="ECO:0000259" key="6">
    <source>
        <dbReference type="Pfam" id="PF05175"/>
    </source>
</evidence>
<dbReference type="EC" id="2.1.1.297" evidence="1"/>
<evidence type="ECO:0000259" key="7">
    <source>
        <dbReference type="Pfam" id="PF17827"/>
    </source>
</evidence>
<dbReference type="Pfam" id="PF05175">
    <property type="entry name" value="MTS"/>
    <property type="match status" value="1"/>
</dbReference>
<proteinExistence type="predicted"/>
<dbReference type="RefSeq" id="WP_056936628.1">
    <property type="nucleotide sequence ID" value="NZ_AZFN01000002.1"/>
</dbReference>
<gene>
    <name evidence="8" type="ORF">FC60_GL000745</name>
</gene>
<dbReference type="GO" id="GO:0003676">
    <property type="term" value="F:nucleic acid binding"/>
    <property type="evidence" value="ECO:0007669"/>
    <property type="project" value="InterPro"/>
</dbReference>
<dbReference type="GO" id="GO:0102559">
    <property type="term" value="F:peptide chain release factor N(5)-glutamine methyltransferase activity"/>
    <property type="evidence" value="ECO:0007669"/>
    <property type="project" value="UniProtKB-EC"/>
</dbReference>
<dbReference type="InterPro" id="IPR040758">
    <property type="entry name" value="PrmC_N"/>
</dbReference>
<evidence type="ECO:0000256" key="2">
    <source>
        <dbReference type="ARBA" id="ARBA00022603"/>
    </source>
</evidence>